<accession>A0A1I6JCG9</accession>
<dbReference type="AlphaFoldDB" id="A0A1I6JCG9"/>
<feature type="region of interest" description="Disordered" evidence="1">
    <location>
        <begin position="210"/>
        <end position="238"/>
    </location>
</feature>
<evidence type="ECO:0000256" key="1">
    <source>
        <dbReference type="SAM" id="MobiDB-lite"/>
    </source>
</evidence>
<dbReference type="EMBL" id="FOZG01000001">
    <property type="protein sequence ID" value="SFR76602.1"/>
    <property type="molecule type" value="Genomic_DNA"/>
</dbReference>
<reference evidence="2 3" key="1">
    <citation type="submission" date="2016-10" db="EMBL/GenBank/DDBJ databases">
        <authorList>
            <person name="de Groot N.N."/>
        </authorList>
    </citation>
    <scope>NUCLEOTIDE SEQUENCE [LARGE SCALE GENOMIC DNA]</scope>
    <source>
        <strain evidence="2 3">S5-249</strain>
    </source>
</reference>
<evidence type="ECO:0000313" key="3">
    <source>
        <dbReference type="Proteomes" id="UP000198824"/>
    </source>
</evidence>
<name>A0A1I6JCG9_9SPHN</name>
<sequence length="238" mass="25036">MIAWLPPLLLAAAALLALWRLGRLPRGSVQLAGAALFFGIAGYAWQGSPGLPGRPTPARASPRMEDDLLTTTRGTITEKMGGDAQVLDTAAAFHRQGLDAYSVGILKGAISRRPRSAELWLGLGNALIHHAGGMLSPAAAFALDRARALDPKHPGPDFLSGFALIAGGQVEEGAALWRALIARAPEGARWRNEVAGRLAMLESIAPQARPIERQATDAAAGSPEVTGMDPLRPPADRR</sequence>
<dbReference type="RefSeq" id="WP_207544510.1">
    <property type="nucleotide sequence ID" value="NZ_FOZG01000001.1"/>
</dbReference>
<evidence type="ECO:0000313" key="2">
    <source>
        <dbReference type="EMBL" id="SFR76602.1"/>
    </source>
</evidence>
<protein>
    <recommendedName>
        <fullName evidence="4">Cytochrome c-type biogenesis protein CcmH</fullName>
    </recommendedName>
</protein>
<gene>
    <name evidence="2" type="ORF">SAMN05192580_0097</name>
</gene>
<dbReference type="Gene3D" id="1.25.40.10">
    <property type="entry name" value="Tetratricopeptide repeat domain"/>
    <property type="match status" value="1"/>
</dbReference>
<keyword evidence="3" id="KW-1185">Reference proteome</keyword>
<proteinExistence type="predicted"/>
<dbReference type="SUPFAM" id="SSF48452">
    <property type="entry name" value="TPR-like"/>
    <property type="match status" value="1"/>
</dbReference>
<dbReference type="InterPro" id="IPR011990">
    <property type="entry name" value="TPR-like_helical_dom_sf"/>
</dbReference>
<dbReference type="Proteomes" id="UP000198824">
    <property type="component" value="Unassembled WGS sequence"/>
</dbReference>
<evidence type="ECO:0008006" key="4">
    <source>
        <dbReference type="Google" id="ProtNLM"/>
    </source>
</evidence>
<organism evidence="2 3">
    <name type="scientific">Sphingomonas jatrophae</name>
    <dbReference type="NCBI Taxonomy" id="1166337"/>
    <lineage>
        <taxon>Bacteria</taxon>
        <taxon>Pseudomonadati</taxon>
        <taxon>Pseudomonadota</taxon>
        <taxon>Alphaproteobacteria</taxon>
        <taxon>Sphingomonadales</taxon>
        <taxon>Sphingomonadaceae</taxon>
        <taxon>Sphingomonas</taxon>
    </lineage>
</organism>
<dbReference type="STRING" id="1166337.SAMN05192580_0097"/>